<dbReference type="Gene3D" id="1.10.8.50">
    <property type="match status" value="1"/>
</dbReference>
<dbReference type="HAMAP" id="MF_00103">
    <property type="entry name" value="Fapy_DNA_glycosyl"/>
    <property type="match status" value="1"/>
</dbReference>
<evidence type="ECO:0000256" key="14">
    <source>
        <dbReference type="ARBA" id="ARBA00044632"/>
    </source>
</evidence>
<dbReference type="PANTHER" id="PTHR22993">
    <property type="entry name" value="FORMAMIDOPYRIMIDINE-DNA GLYCOSYLASE"/>
    <property type="match status" value="1"/>
</dbReference>
<keyword evidence="6 15" id="KW-0863">Zinc-finger</keyword>
<evidence type="ECO:0000256" key="12">
    <source>
        <dbReference type="ARBA" id="ARBA00023268"/>
    </source>
</evidence>
<accession>A0A1R4ECK7</accession>
<dbReference type="AlphaFoldDB" id="A0A1R4ECK7"/>
<dbReference type="Pfam" id="PF06827">
    <property type="entry name" value="zf-FPG_IleRS"/>
    <property type="match status" value="1"/>
</dbReference>
<keyword evidence="19" id="KW-1185">Reference proteome</keyword>
<dbReference type="EC" id="4.2.99.18" evidence="15"/>
<keyword evidence="13 15" id="KW-0326">Glycosidase</keyword>
<dbReference type="NCBIfam" id="TIGR00577">
    <property type="entry name" value="fpg"/>
    <property type="match status" value="1"/>
</dbReference>
<dbReference type="SMART" id="SM01232">
    <property type="entry name" value="H2TH"/>
    <property type="match status" value="1"/>
</dbReference>
<feature type="binding site" evidence="15">
    <location>
        <position position="105"/>
    </location>
    <ligand>
        <name>DNA</name>
        <dbReference type="ChEBI" id="CHEBI:16991"/>
    </ligand>
</feature>
<protein>
    <recommendedName>
        <fullName evidence="15">Formamidopyrimidine-DNA glycosylase</fullName>
        <shortName evidence="15">Fapy-DNA glycosylase</shortName>
        <ecNumber evidence="15">3.2.2.23</ecNumber>
    </recommendedName>
    <alternativeName>
        <fullName evidence="15">DNA-(apurinic or apyrimidinic site) lyase MutM</fullName>
        <shortName evidence="15">AP lyase MutM</shortName>
        <ecNumber evidence="15">4.2.99.18</ecNumber>
    </alternativeName>
</protein>
<keyword evidence="4 15" id="KW-0479">Metal-binding</keyword>
<dbReference type="NCBIfam" id="NF002211">
    <property type="entry name" value="PRK01103.1"/>
    <property type="match status" value="1"/>
</dbReference>
<comment type="cofactor">
    <cofactor evidence="15">
        <name>Zn(2+)</name>
        <dbReference type="ChEBI" id="CHEBI:29105"/>
    </cofactor>
    <text evidence="15">Binds 1 zinc ion per subunit.</text>
</comment>
<dbReference type="Pfam" id="PF06831">
    <property type="entry name" value="H2TH"/>
    <property type="match status" value="1"/>
</dbReference>
<dbReference type="OrthoDB" id="9800855at2"/>
<dbReference type="PROSITE" id="PS51068">
    <property type="entry name" value="FPG_CAT"/>
    <property type="match status" value="1"/>
</dbReference>
<dbReference type="Proteomes" id="UP000188169">
    <property type="component" value="Unassembled WGS sequence"/>
</dbReference>
<evidence type="ECO:0000256" key="11">
    <source>
        <dbReference type="ARBA" id="ARBA00023239"/>
    </source>
</evidence>
<evidence type="ECO:0000256" key="1">
    <source>
        <dbReference type="ARBA" id="ARBA00001668"/>
    </source>
</evidence>
<sequence>MPELPEVETTKTSLKPLLNKKVEAVEVFQPKLRWQVPEDIDSLQGYVLDNIQRRAKYLILQFKQDPQPDTTEAVTVLPKTKALIIHLGMSGSLQQFPTGTDKRKHDHVIMQYASDKASDASIQLHYHDPRRFGAILWLDDYEQKLFAHLGAEPLDAEFSGDYLYDKIHRVSENKARKTLNKAPLKPITRPIKAVIMDQVFVVGVGNIYATESLFMSGIHPSMPAHKLSKSKLSELAEHIRSILKRAIIQGGSTLKDFTVAGGTTGYFQQTLLVYGKHKLPCPTCDTSIDKVTITGRASTFCPNCQPEPRQ</sequence>
<evidence type="ECO:0000256" key="9">
    <source>
        <dbReference type="ARBA" id="ARBA00023125"/>
    </source>
</evidence>
<feature type="binding site" evidence="15">
    <location>
        <position position="130"/>
    </location>
    <ligand>
        <name>DNA</name>
        <dbReference type="ChEBI" id="CHEBI:16991"/>
    </ligand>
</feature>
<dbReference type="STRING" id="1945520.A1019T_00165"/>
<evidence type="ECO:0000256" key="4">
    <source>
        <dbReference type="ARBA" id="ARBA00022723"/>
    </source>
</evidence>
<keyword evidence="5 15" id="KW-0227">DNA damage</keyword>
<feature type="domain" description="Formamidopyrimidine-DNA glycosylase catalytic" evidence="17">
    <location>
        <begin position="2"/>
        <end position="133"/>
    </location>
</feature>
<dbReference type="InterPro" id="IPR015886">
    <property type="entry name" value="H2TH_FPG"/>
</dbReference>
<dbReference type="CDD" id="cd08966">
    <property type="entry name" value="EcFpg-like_N"/>
    <property type="match status" value="1"/>
</dbReference>
<comment type="function">
    <text evidence="15">Involved in base excision repair of DNA damaged by oxidation or by mutagenic agents. Acts as DNA glycosylase that recognizes and removes damaged bases. Has a preference for oxidized purines, such as 7,8-dihydro-8-oxoguanine (8-oxoG). Has AP (apurinic/apyrimidinic) lyase activity and introduces nicks in the DNA strand. Cleaves the DNA backbone by beta-delta elimination to generate a single-strand break at the site of the removed base with both 3'- and 5'-phosphates.</text>
</comment>
<keyword evidence="12 15" id="KW-0511">Multifunctional enzyme</keyword>
<dbReference type="PANTHER" id="PTHR22993:SF9">
    <property type="entry name" value="FORMAMIDOPYRIMIDINE-DNA GLYCOSYLASE"/>
    <property type="match status" value="1"/>
</dbReference>
<comment type="subunit">
    <text evidence="3 15">Monomer.</text>
</comment>
<dbReference type="Pfam" id="PF01149">
    <property type="entry name" value="Fapy_DNA_glyco"/>
    <property type="match status" value="1"/>
</dbReference>
<evidence type="ECO:0000313" key="18">
    <source>
        <dbReference type="EMBL" id="SJM36205.1"/>
    </source>
</evidence>
<keyword evidence="9 15" id="KW-0238">DNA-binding</keyword>
<dbReference type="EMBL" id="FUGD01000033">
    <property type="protein sequence ID" value="SJM36205.1"/>
    <property type="molecule type" value="Genomic_DNA"/>
</dbReference>
<evidence type="ECO:0000313" key="19">
    <source>
        <dbReference type="Proteomes" id="UP000188169"/>
    </source>
</evidence>
<evidence type="ECO:0000256" key="3">
    <source>
        <dbReference type="ARBA" id="ARBA00011245"/>
    </source>
</evidence>
<evidence type="ECO:0000256" key="13">
    <source>
        <dbReference type="ARBA" id="ARBA00023295"/>
    </source>
</evidence>
<dbReference type="SMART" id="SM00898">
    <property type="entry name" value="Fapy_DNA_glyco"/>
    <property type="match status" value="1"/>
</dbReference>
<comment type="catalytic activity">
    <reaction evidence="1 15">
        <text>Hydrolysis of DNA containing ring-opened 7-methylguanine residues, releasing 2,6-diamino-4-hydroxy-5-(N-methyl)formamidopyrimidine.</text>
        <dbReference type="EC" id="3.2.2.23"/>
    </reaction>
</comment>
<evidence type="ECO:0000256" key="15">
    <source>
        <dbReference type="HAMAP-Rule" id="MF_00103"/>
    </source>
</evidence>
<feature type="domain" description="FPG-type" evidence="16">
    <location>
        <begin position="272"/>
        <end position="306"/>
    </location>
</feature>
<dbReference type="PROSITE" id="PS51066">
    <property type="entry name" value="ZF_FPG_2"/>
    <property type="match status" value="1"/>
</dbReference>
<evidence type="ECO:0000256" key="2">
    <source>
        <dbReference type="ARBA" id="ARBA00009409"/>
    </source>
</evidence>
<reference evidence="19" key="1">
    <citation type="submission" date="2017-02" db="EMBL/GenBank/DDBJ databases">
        <authorList>
            <person name="Mornico D."/>
        </authorList>
    </citation>
    <scope>NUCLEOTIDE SEQUENCE [LARGE SCALE GENOMIC DNA]</scope>
</reference>
<dbReference type="GO" id="GO:0008270">
    <property type="term" value="F:zinc ion binding"/>
    <property type="evidence" value="ECO:0007669"/>
    <property type="project" value="UniProtKB-UniRule"/>
</dbReference>
<dbReference type="RefSeq" id="WP_077447615.1">
    <property type="nucleotide sequence ID" value="NZ_FUGD01000033.1"/>
</dbReference>
<comment type="catalytic activity">
    <reaction evidence="14 15">
        <text>2'-deoxyribonucleotide-(2'-deoxyribose 5'-phosphate)-2'-deoxyribonucleotide-DNA = a 3'-end 2'-deoxyribonucleotide-(2,3-dehydro-2,3-deoxyribose 5'-phosphate)-DNA + a 5'-end 5'-phospho-2'-deoxyribonucleoside-DNA + H(+)</text>
        <dbReference type="Rhea" id="RHEA:66592"/>
        <dbReference type="Rhea" id="RHEA-COMP:13180"/>
        <dbReference type="Rhea" id="RHEA-COMP:16897"/>
        <dbReference type="Rhea" id="RHEA-COMP:17067"/>
        <dbReference type="ChEBI" id="CHEBI:15378"/>
        <dbReference type="ChEBI" id="CHEBI:136412"/>
        <dbReference type="ChEBI" id="CHEBI:157695"/>
        <dbReference type="ChEBI" id="CHEBI:167181"/>
        <dbReference type="EC" id="4.2.99.18"/>
    </reaction>
</comment>
<feature type="active site" description="Proton donor; for beta-elimination activity" evidence="15">
    <location>
        <position position="56"/>
    </location>
</feature>
<dbReference type="InterPro" id="IPR010663">
    <property type="entry name" value="Znf_FPG/IleRS"/>
</dbReference>
<dbReference type="SUPFAM" id="SSF46946">
    <property type="entry name" value="S13-like H2TH domain"/>
    <property type="match status" value="1"/>
</dbReference>
<comment type="similarity">
    <text evidence="2 15">Belongs to the FPG family.</text>
</comment>
<dbReference type="GO" id="GO:0140078">
    <property type="term" value="F:class I DNA-(apurinic or apyrimidinic site) endonuclease activity"/>
    <property type="evidence" value="ECO:0007669"/>
    <property type="project" value="UniProtKB-EC"/>
</dbReference>
<gene>
    <name evidence="15 18" type="primary">mutM</name>
    <name evidence="15" type="synonym">fpg</name>
    <name evidence="18" type="ORF">A1019T_00165</name>
</gene>
<dbReference type="FunFam" id="1.10.8.50:FF:000003">
    <property type="entry name" value="Formamidopyrimidine-DNA glycosylase"/>
    <property type="match status" value="1"/>
</dbReference>
<keyword evidence="7 15" id="KW-0378">Hydrolase</keyword>
<dbReference type="InterPro" id="IPR035937">
    <property type="entry name" value="FPG_N"/>
</dbReference>
<dbReference type="InterPro" id="IPR012319">
    <property type="entry name" value="FPG_cat"/>
</dbReference>
<dbReference type="GO" id="GO:0034039">
    <property type="term" value="F:8-oxo-7,8-dihydroguanine DNA N-glycosylase activity"/>
    <property type="evidence" value="ECO:0007669"/>
    <property type="project" value="TreeGrafter"/>
</dbReference>
<evidence type="ECO:0000256" key="8">
    <source>
        <dbReference type="ARBA" id="ARBA00022833"/>
    </source>
</evidence>
<dbReference type="InterPro" id="IPR020629">
    <property type="entry name" value="FPG_Glyclase"/>
</dbReference>
<evidence type="ECO:0000256" key="7">
    <source>
        <dbReference type="ARBA" id="ARBA00022801"/>
    </source>
</evidence>
<evidence type="ECO:0000256" key="6">
    <source>
        <dbReference type="ARBA" id="ARBA00022771"/>
    </source>
</evidence>
<keyword evidence="8 15" id="KW-0862">Zinc</keyword>
<dbReference type="InterPro" id="IPR000214">
    <property type="entry name" value="Znf_DNA_glyclase/AP_lyase"/>
</dbReference>
<dbReference type="Gene3D" id="3.20.190.10">
    <property type="entry name" value="MutM-like, N-terminal"/>
    <property type="match status" value="1"/>
</dbReference>
<feature type="active site" description="Proton donor" evidence="15">
    <location>
        <position position="3"/>
    </location>
</feature>
<dbReference type="SUPFAM" id="SSF57716">
    <property type="entry name" value="Glucocorticoid receptor-like (DNA-binding domain)"/>
    <property type="match status" value="1"/>
</dbReference>
<keyword evidence="10 15" id="KW-0234">DNA repair</keyword>
<evidence type="ECO:0000256" key="5">
    <source>
        <dbReference type="ARBA" id="ARBA00022763"/>
    </source>
</evidence>
<feature type="active site" description="Proton donor; for delta-elimination activity" evidence="15">
    <location>
        <position position="296"/>
    </location>
</feature>
<organism evidence="18 19">
    <name type="scientific">Psychrobacter pasteurii</name>
    <dbReference type="NCBI Taxonomy" id="1945520"/>
    <lineage>
        <taxon>Bacteria</taxon>
        <taxon>Pseudomonadati</taxon>
        <taxon>Pseudomonadota</taxon>
        <taxon>Gammaproteobacteria</taxon>
        <taxon>Moraxellales</taxon>
        <taxon>Moraxellaceae</taxon>
        <taxon>Psychrobacter</taxon>
    </lineage>
</organism>
<dbReference type="GO" id="GO:0006284">
    <property type="term" value="P:base-excision repair"/>
    <property type="evidence" value="ECO:0007669"/>
    <property type="project" value="InterPro"/>
</dbReference>
<feature type="active site" description="Schiff-base intermediate with DNA" evidence="15">
    <location>
        <position position="2"/>
    </location>
</feature>
<evidence type="ECO:0000256" key="10">
    <source>
        <dbReference type="ARBA" id="ARBA00023204"/>
    </source>
</evidence>
<proteinExistence type="inferred from homology"/>
<dbReference type="InterPro" id="IPR010979">
    <property type="entry name" value="Ribosomal_uS13-like_H2TH"/>
</dbReference>
<comment type="caution">
    <text evidence="15">Lacks conserved residue(s) required for the propagation of feature annotation.</text>
</comment>
<name>A0A1R4ECK7_9GAMM</name>
<dbReference type="SUPFAM" id="SSF81624">
    <property type="entry name" value="N-terminal domain of MutM-like DNA repair proteins"/>
    <property type="match status" value="1"/>
</dbReference>
<keyword evidence="11 15" id="KW-0456">Lyase</keyword>
<evidence type="ECO:0000259" key="17">
    <source>
        <dbReference type="PROSITE" id="PS51068"/>
    </source>
</evidence>
<evidence type="ECO:0000259" key="16">
    <source>
        <dbReference type="PROSITE" id="PS51066"/>
    </source>
</evidence>
<dbReference type="GO" id="GO:0003684">
    <property type="term" value="F:damaged DNA binding"/>
    <property type="evidence" value="ECO:0007669"/>
    <property type="project" value="InterPro"/>
</dbReference>
<dbReference type="EC" id="3.2.2.23" evidence="15"/>